<dbReference type="EMBL" id="OU893333">
    <property type="protein sequence ID" value="CAG9789156.1"/>
    <property type="molecule type" value="Genomic_DNA"/>
</dbReference>
<accession>A0A9N9R4G4</accession>
<dbReference type="Pfam" id="PF13358">
    <property type="entry name" value="DDE_3"/>
    <property type="match status" value="1"/>
</dbReference>
<reference evidence="2" key="1">
    <citation type="submission" date="2021-12" db="EMBL/GenBank/DDBJ databases">
        <authorList>
            <person name="King R."/>
        </authorList>
    </citation>
    <scope>NUCLEOTIDE SEQUENCE</scope>
</reference>
<evidence type="ECO:0000313" key="3">
    <source>
        <dbReference type="Proteomes" id="UP001153714"/>
    </source>
</evidence>
<proteinExistence type="predicted"/>
<dbReference type="Proteomes" id="UP001153714">
    <property type="component" value="Chromosome 2"/>
</dbReference>
<dbReference type="OrthoDB" id="6511194at2759"/>
<dbReference type="PANTHER" id="PTHR33939:SF1">
    <property type="entry name" value="DUF4371 DOMAIN-CONTAINING PROTEIN"/>
    <property type="match status" value="1"/>
</dbReference>
<evidence type="ECO:0000313" key="2">
    <source>
        <dbReference type="EMBL" id="CAG9789156.1"/>
    </source>
</evidence>
<organism evidence="2 3">
    <name type="scientific">Diatraea saccharalis</name>
    <name type="common">sugarcane borer</name>
    <dbReference type="NCBI Taxonomy" id="40085"/>
    <lineage>
        <taxon>Eukaryota</taxon>
        <taxon>Metazoa</taxon>
        <taxon>Ecdysozoa</taxon>
        <taxon>Arthropoda</taxon>
        <taxon>Hexapoda</taxon>
        <taxon>Insecta</taxon>
        <taxon>Pterygota</taxon>
        <taxon>Neoptera</taxon>
        <taxon>Endopterygota</taxon>
        <taxon>Lepidoptera</taxon>
        <taxon>Glossata</taxon>
        <taxon>Ditrysia</taxon>
        <taxon>Pyraloidea</taxon>
        <taxon>Crambidae</taxon>
        <taxon>Crambinae</taxon>
        <taxon>Diatraea</taxon>
    </lineage>
</organism>
<dbReference type="InterPro" id="IPR036397">
    <property type="entry name" value="RNaseH_sf"/>
</dbReference>
<dbReference type="GO" id="GO:0003676">
    <property type="term" value="F:nucleic acid binding"/>
    <property type="evidence" value="ECO:0007669"/>
    <property type="project" value="InterPro"/>
</dbReference>
<dbReference type="AlphaFoldDB" id="A0A9N9R4G4"/>
<dbReference type="InterPro" id="IPR038717">
    <property type="entry name" value="Tc1-like_DDE_dom"/>
</dbReference>
<protein>
    <recommendedName>
        <fullName evidence="1">Tc1-like transposase DDE domain-containing protein</fullName>
    </recommendedName>
</protein>
<sequence length="493" mass="56833">MSKPIKSSSRKLLSIMIDKFTEVKTELNKNFMEKLQRLDKVVSFLDNCDGDIQPIMEEINAIKTLEKQEMLNSETQYLQKISSMTDVSIRTLRRIKNEALINKGKWDTPGKKRPHQPTVSALDNFDLSAIRNKVNEFYCVKKIVPTLRSLHNELKDAIGFSGSRETLRKIMLKNGFSFKSNENERSMLIEKYQISAWRHKYLREINIKRNEGKQIVYLDETYVHQNYKVKKSWQGPSTTGVTTKISSGKRHIVVHAGSEEGFVPGALLVFSSKSKSADYHDDMNSSNFMKWVREKLIPNLSKPSVIVMDNASYHIKQINKPPIMSNTKADIHKWLVNNGIHFEEYQTKAELMCLVNDKKTLPVYEAEEILKEHNHELLLLPPYHCDLNPIEMVWSQAKRKIASRNIGIPGKEMENLIIECFNLITPSDWKKYTDHVLNVENDYKLKDGIVENELEKFIISVGADSSEESDSDDSLSLLSGVEYLETDFDYESD</sequence>
<evidence type="ECO:0000259" key="1">
    <source>
        <dbReference type="Pfam" id="PF13358"/>
    </source>
</evidence>
<name>A0A9N9R4G4_9NEOP</name>
<dbReference type="Gene3D" id="3.30.420.10">
    <property type="entry name" value="Ribonuclease H-like superfamily/Ribonuclease H"/>
    <property type="match status" value="1"/>
</dbReference>
<reference evidence="2" key="2">
    <citation type="submission" date="2022-10" db="EMBL/GenBank/DDBJ databases">
        <authorList>
            <consortium name="ENA_rothamsted_submissions"/>
            <consortium name="culmorum"/>
            <person name="King R."/>
        </authorList>
    </citation>
    <scope>NUCLEOTIDE SEQUENCE</scope>
</reference>
<gene>
    <name evidence="2" type="ORF">DIATSA_LOCUS6912</name>
</gene>
<dbReference type="PANTHER" id="PTHR33939">
    <property type="entry name" value="PROTEIN CBG22215"/>
    <property type="match status" value="1"/>
</dbReference>
<feature type="domain" description="Tc1-like transposase DDE" evidence="1">
    <location>
        <begin position="277"/>
        <end position="405"/>
    </location>
</feature>
<keyword evidence="3" id="KW-1185">Reference proteome</keyword>